<evidence type="ECO:0000313" key="2">
    <source>
        <dbReference type="EMBL" id="KAL3510868.1"/>
    </source>
</evidence>
<dbReference type="AlphaFoldDB" id="A0ABD2YU68"/>
<feature type="compositionally biased region" description="Basic and acidic residues" evidence="1">
    <location>
        <begin position="23"/>
        <end position="41"/>
    </location>
</feature>
<name>A0ABD2YU68_9GENT</name>
<dbReference type="Proteomes" id="UP001630127">
    <property type="component" value="Unassembled WGS sequence"/>
</dbReference>
<evidence type="ECO:0000256" key="1">
    <source>
        <dbReference type="SAM" id="MobiDB-lite"/>
    </source>
</evidence>
<organism evidence="2 3">
    <name type="scientific">Cinchona calisaya</name>
    <dbReference type="NCBI Taxonomy" id="153742"/>
    <lineage>
        <taxon>Eukaryota</taxon>
        <taxon>Viridiplantae</taxon>
        <taxon>Streptophyta</taxon>
        <taxon>Embryophyta</taxon>
        <taxon>Tracheophyta</taxon>
        <taxon>Spermatophyta</taxon>
        <taxon>Magnoliopsida</taxon>
        <taxon>eudicotyledons</taxon>
        <taxon>Gunneridae</taxon>
        <taxon>Pentapetalae</taxon>
        <taxon>asterids</taxon>
        <taxon>lamiids</taxon>
        <taxon>Gentianales</taxon>
        <taxon>Rubiaceae</taxon>
        <taxon>Cinchonoideae</taxon>
        <taxon>Cinchoneae</taxon>
        <taxon>Cinchona</taxon>
    </lineage>
</organism>
<accession>A0ABD2YU68</accession>
<feature type="region of interest" description="Disordered" evidence="1">
    <location>
        <begin position="19"/>
        <end position="41"/>
    </location>
</feature>
<protein>
    <submittedName>
        <fullName evidence="2">Uncharacterized protein</fullName>
    </submittedName>
</protein>
<keyword evidence="3" id="KW-1185">Reference proteome</keyword>
<evidence type="ECO:0000313" key="3">
    <source>
        <dbReference type="Proteomes" id="UP001630127"/>
    </source>
</evidence>
<sequence length="95" mass="10979">MINICKYLHKNTLALGSRNWSRSGKEKGPERGFSRRDGESRRVKSDRSIAWRLGIQTGQKSLERWLGTWNPDRERNGGRERGVVLLRIEKEGGDK</sequence>
<reference evidence="2 3" key="1">
    <citation type="submission" date="2024-11" db="EMBL/GenBank/DDBJ databases">
        <title>A near-complete genome assembly of Cinchona calisaya.</title>
        <authorList>
            <person name="Lian D.C."/>
            <person name="Zhao X.W."/>
            <person name="Wei L."/>
        </authorList>
    </citation>
    <scope>NUCLEOTIDE SEQUENCE [LARGE SCALE GENOMIC DNA]</scope>
    <source>
        <tissue evidence="2">Nenye</tissue>
    </source>
</reference>
<comment type="caution">
    <text evidence="2">The sequence shown here is derived from an EMBL/GenBank/DDBJ whole genome shotgun (WGS) entry which is preliminary data.</text>
</comment>
<gene>
    <name evidence="2" type="ORF">ACH5RR_030269</name>
</gene>
<dbReference type="EMBL" id="JBJUIK010000012">
    <property type="protein sequence ID" value="KAL3510868.1"/>
    <property type="molecule type" value="Genomic_DNA"/>
</dbReference>
<proteinExistence type="predicted"/>